<dbReference type="Gene3D" id="2.60.40.10">
    <property type="entry name" value="Immunoglobulins"/>
    <property type="match status" value="2"/>
</dbReference>
<evidence type="ECO:0000256" key="8">
    <source>
        <dbReference type="ARBA" id="ARBA00023170"/>
    </source>
</evidence>
<dbReference type="AlphaFoldDB" id="A0A5C6NYU1"/>
<evidence type="ECO:0000259" key="9">
    <source>
        <dbReference type="PROSITE" id="PS50853"/>
    </source>
</evidence>
<evidence type="ECO:0000256" key="4">
    <source>
        <dbReference type="ARBA" id="ARBA00022741"/>
    </source>
</evidence>
<comment type="subcellular location">
    <subcellularLocation>
        <location evidence="1">Membrane</location>
        <topology evidence="1">Single-pass membrane protein</topology>
    </subcellularLocation>
</comment>
<keyword evidence="5" id="KW-0067">ATP-binding</keyword>
<keyword evidence="3" id="KW-0677">Repeat</keyword>
<keyword evidence="4" id="KW-0547">Nucleotide-binding</keyword>
<evidence type="ECO:0000256" key="6">
    <source>
        <dbReference type="ARBA" id="ARBA00022989"/>
    </source>
</evidence>
<evidence type="ECO:0000256" key="5">
    <source>
        <dbReference type="ARBA" id="ARBA00022840"/>
    </source>
</evidence>
<keyword evidence="11" id="KW-1185">Reference proteome</keyword>
<proteinExistence type="predicted"/>
<dbReference type="GO" id="GO:0005524">
    <property type="term" value="F:ATP binding"/>
    <property type="evidence" value="ECO:0007669"/>
    <property type="project" value="UniProtKB-KW"/>
</dbReference>
<keyword evidence="2" id="KW-0812">Transmembrane</keyword>
<dbReference type="Proteomes" id="UP000324091">
    <property type="component" value="Chromosome 15"/>
</dbReference>
<gene>
    <name evidence="10" type="ORF">D4764_15G0000760</name>
</gene>
<dbReference type="InterPro" id="IPR036116">
    <property type="entry name" value="FN3_sf"/>
</dbReference>
<name>A0A5C6NYU1_9TELE</name>
<evidence type="ECO:0000256" key="3">
    <source>
        <dbReference type="ARBA" id="ARBA00022737"/>
    </source>
</evidence>
<dbReference type="GO" id="GO:0005886">
    <property type="term" value="C:plasma membrane"/>
    <property type="evidence" value="ECO:0007669"/>
    <property type="project" value="TreeGrafter"/>
</dbReference>
<dbReference type="GO" id="GO:0005005">
    <property type="term" value="F:transmembrane-ephrin receptor activity"/>
    <property type="evidence" value="ECO:0007669"/>
    <property type="project" value="TreeGrafter"/>
</dbReference>
<dbReference type="InterPro" id="IPR013783">
    <property type="entry name" value="Ig-like_fold"/>
</dbReference>
<dbReference type="SUPFAM" id="SSF49265">
    <property type="entry name" value="Fibronectin type III"/>
    <property type="match status" value="1"/>
</dbReference>
<dbReference type="Pfam" id="PF00041">
    <property type="entry name" value="fn3"/>
    <property type="match status" value="1"/>
</dbReference>
<evidence type="ECO:0000313" key="10">
    <source>
        <dbReference type="EMBL" id="TWW72682.1"/>
    </source>
</evidence>
<evidence type="ECO:0000256" key="1">
    <source>
        <dbReference type="ARBA" id="ARBA00004167"/>
    </source>
</evidence>
<dbReference type="CDD" id="cd00063">
    <property type="entry name" value="FN3"/>
    <property type="match status" value="2"/>
</dbReference>
<dbReference type="FunFam" id="2.10.50.10:FF:000001">
    <property type="entry name" value="Ephrin type-A receptor 5"/>
    <property type="match status" value="1"/>
</dbReference>
<dbReference type="GO" id="GO:0007411">
    <property type="term" value="P:axon guidance"/>
    <property type="evidence" value="ECO:0007669"/>
    <property type="project" value="TreeGrafter"/>
</dbReference>
<evidence type="ECO:0000256" key="7">
    <source>
        <dbReference type="ARBA" id="ARBA00023136"/>
    </source>
</evidence>
<dbReference type="InterPro" id="IPR050449">
    <property type="entry name" value="Ephrin_rcpt_TKs"/>
</dbReference>
<keyword evidence="8 10" id="KW-0675">Receptor</keyword>
<comment type="caution">
    <text evidence="10">The sequence shown here is derived from an EMBL/GenBank/DDBJ whole genome shotgun (WGS) entry which is preliminary data.</text>
</comment>
<dbReference type="GO" id="GO:0030425">
    <property type="term" value="C:dendrite"/>
    <property type="evidence" value="ECO:0007669"/>
    <property type="project" value="TreeGrafter"/>
</dbReference>
<dbReference type="PROSITE" id="PS50853">
    <property type="entry name" value="FN3"/>
    <property type="match status" value="1"/>
</dbReference>
<accession>A0A5C6NYU1</accession>
<dbReference type="InterPro" id="IPR003961">
    <property type="entry name" value="FN3_dom"/>
</dbReference>
<dbReference type="PANTHER" id="PTHR46877">
    <property type="entry name" value="EPH RECEPTOR A5"/>
    <property type="match status" value="1"/>
</dbReference>
<dbReference type="EMBL" id="RHFK02000007">
    <property type="protein sequence ID" value="TWW72682.1"/>
    <property type="molecule type" value="Genomic_DNA"/>
</dbReference>
<feature type="domain" description="Fibronectin type-III" evidence="9">
    <location>
        <begin position="196"/>
        <end position="306"/>
    </location>
</feature>
<keyword evidence="6" id="KW-1133">Transmembrane helix</keyword>
<organism evidence="10 11">
    <name type="scientific">Takifugu flavidus</name>
    <name type="common">sansaifugu</name>
    <dbReference type="NCBI Taxonomy" id="433684"/>
    <lineage>
        <taxon>Eukaryota</taxon>
        <taxon>Metazoa</taxon>
        <taxon>Chordata</taxon>
        <taxon>Craniata</taxon>
        <taxon>Vertebrata</taxon>
        <taxon>Euteleostomi</taxon>
        <taxon>Actinopterygii</taxon>
        <taxon>Neopterygii</taxon>
        <taxon>Teleostei</taxon>
        <taxon>Neoteleostei</taxon>
        <taxon>Acanthomorphata</taxon>
        <taxon>Eupercaria</taxon>
        <taxon>Tetraodontiformes</taxon>
        <taxon>Tetradontoidea</taxon>
        <taxon>Tetraodontidae</taxon>
        <taxon>Takifugu</taxon>
    </lineage>
</organism>
<dbReference type="PANTHER" id="PTHR46877:SF8">
    <property type="entry name" value="RECEPTOR PROTEIN-TYROSINE KINASE"/>
    <property type="match status" value="1"/>
</dbReference>
<dbReference type="FunFam" id="2.60.40.10:FF:000041">
    <property type="entry name" value="ephrin type-A receptor 3"/>
    <property type="match status" value="1"/>
</dbReference>
<reference evidence="10 11" key="1">
    <citation type="submission" date="2019-04" db="EMBL/GenBank/DDBJ databases">
        <title>Chromosome genome assembly for Takifugu flavidus.</title>
        <authorList>
            <person name="Xiao S."/>
        </authorList>
    </citation>
    <scope>NUCLEOTIDE SEQUENCE [LARGE SCALE GENOMIC DNA]</scope>
    <source>
        <strain evidence="10">HTHZ2018</strain>
        <tissue evidence="10">Muscle</tissue>
    </source>
</reference>
<sequence>MNPVDLSGGKAPLSVVMEGLAWGSPVCPPGPGSFVLVCLATAQSPDSPDEKSPKKSCFSGPLPQLRQGKHKRTITATVAGSEHGHPFLKELTGGEKEGRVPLGIITPSPSFAHFHTYTQTSLFQFSQLRVLANLVFTPLLPPACRPGTYKASATDAYCNKCPAHSSSPQEQAVECTCEKGFYRAEADPRAMACTRPPSAPENPISTVNETCVTLEWSPPRDTGGRGDITYSIHCRKCSGEGRKCAPCGSSVHYIPRQYGLSSTTVQVTDLQPDSNYSFTVESQNGVSDLSPTPRGTVAVNVTTSQTVSVVLKERRSKDSVTLAWQGPERPNGVIVEYEVIYYEKVSGTDARAHPHSFLKEKNQAGWRTGPPSCLYGKQAGASA</sequence>
<evidence type="ECO:0000313" key="11">
    <source>
        <dbReference type="Proteomes" id="UP000324091"/>
    </source>
</evidence>
<keyword evidence="7" id="KW-0472">Membrane</keyword>
<dbReference type="SMART" id="SM00060">
    <property type="entry name" value="FN3"/>
    <property type="match status" value="1"/>
</dbReference>
<dbReference type="Gene3D" id="2.10.50.10">
    <property type="entry name" value="Tumor Necrosis Factor Receptor, subunit A, domain 2"/>
    <property type="match status" value="1"/>
</dbReference>
<evidence type="ECO:0000256" key="2">
    <source>
        <dbReference type="ARBA" id="ARBA00022692"/>
    </source>
</evidence>
<protein>
    <submittedName>
        <fullName evidence="10">Ephrin type-A receptor 3</fullName>
    </submittedName>
</protein>